<reference evidence="1 2" key="1">
    <citation type="journal article" date="2014" name="Agronomy (Basel)">
        <title>A Draft Genome Sequence for Ensete ventricosum, the Drought-Tolerant Tree Against Hunger.</title>
        <authorList>
            <person name="Harrison J."/>
            <person name="Moore K.A."/>
            <person name="Paszkiewicz K."/>
            <person name="Jones T."/>
            <person name="Grant M."/>
            <person name="Ambacheew D."/>
            <person name="Muzemil S."/>
            <person name="Studholme D.J."/>
        </authorList>
    </citation>
    <scope>NUCLEOTIDE SEQUENCE [LARGE SCALE GENOMIC DNA]</scope>
</reference>
<protein>
    <submittedName>
        <fullName evidence="1">Uncharacterized protein</fullName>
    </submittedName>
</protein>
<evidence type="ECO:0000313" key="1">
    <source>
        <dbReference type="EMBL" id="RRT49652.1"/>
    </source>
</evidence>
<dbReference type="Proteomes" id="UP000287651">
    <property type="component" value="Unassembled WGS sequence"/>
</dbReference>
<dbReference type="EMBL" id="AMZH03013211">
    <property type="protein sequence ID" value="RRT49652.1"/>
    <property type="molecule type" value="Genomic_DNA"/>
</dbReference>
<dbReference type="InterPro" id="IPR051624">
    <property type="entry name" value="RMD1/Sad1-interacting"/>
</dbReference>
<sequence>MLYIGVPMERHARPMVTSAFRALARHLTPTLSSSPPPPPLFSPLLRRPSKTLLPLALPACRLFGAPSLVRSAAGDRFARLFSFISSDQDLELREVKQSSSSRSEEDEHKDRLLQAQQEKQSRFVPVKSYFLCTRYYAVVVKPNLETWMQGGVDYIVLKSLDIDGVDGMVAEFTDINRGLEKAGTFTMKKRKLFQLVGKANSNLADVILKLGLFER</sequence>
<accession>A0A426YD24</accession>
<evidence type="ECO:0000313" key="2">
    <source>
        <dbReference type="Proteomes" id="UP000287651"/>
    </source>
</evidence>
<comment type="caution">
    <text evidence="1">The sequence shown here is derived from an EMBL/GenBank/DDBJ whole genome shotgun (WGS) entry which is preliminary data.</text>
</comment>
<gene>
    <name evidence="1" type="ORF">B296_00022817</name>
</gene>
<dbReference type="PANTHER" id="PTHR16255:SF6">
    <property type="entry name" value="PROTEIN RETARDED ROOT GROWTH-LIKE"/>
    <property type="match status" value="1"/>
</dbReference>
<name>A0A426YD24_ENSVE</name>
<organism evidence="1 2">
    <name type="scientific">Ensete ventricosum</name>
    <name type="common">Abyssinian banana</name>
    <name type="synonym">Musa ensete</name>
    <dbReference type="NCBI Taxonomy" id="4639"/>
    <lineage>
        <taxon>Eukaryota</taxon>
        <taxon>Viridiplantae</taxon>
        <taxon>Streptophyta</taxon>
        <taxon>Embryophyta</taxon>
        <taxon>Tracheophyta</taxon>
        <taxon>Spermatophyta</taxon>
        <taxon>Magnoliopsida</taxon>
        <taxon>Liliopsida</taxon>
        <taxon>Zingiberales</taxon>
        <taxon>Musaceae</taxon>
        <taxon>Ensete</taxon>
    </lineage>
</organism>
<dbReference type="AlphaFoldDB" id="A0A426YD24"/>
<dbReference type="PANTHER" id="PTHR16255">
    <property type="entry name" value="REQUIRED FOR MEIOTIC NUCLEAR DIVISION PROTEIN 1 HOMOLOG"/>
    <property type="match status" value="1"/>
</dbReference>
<proteinExistence type="predicted"/>